<dbReference type="Proteomes" id="UP001239462">
    <property type="component" value="Unassembled WGS sequence"/>
</dbReference>
<gene>
    <name evidence="2" type="ORF">QTN89_10915</name>
</gene>
<name>A0ABT7PHG4_9BACT</name>
<dbReference type="RefSeq" id="WP_289163518.1">
    <property type="nucleotide sequence ID" value="NZ_JASZZN010000007.1"/>
</dbReference>
<evidence type="ECO:0000256" key="1">
    <source>
        <dbReference type="SAM" id="MobiDB-lite"/>
    </source>
</evidence>
<reference evidence="2 3" key="1">
    <citation type="submission" date="2023-06" db="EMBL/GenBank/DDBJ databases">
        <title>Roseiconus lacunae JC819 isolated from Gulf of Mannar region, Tamil Nadu.</title>
        <authorList>
            <person name="Pk S."/>
            <person name="Ch S."/>
            <person name="Ch V.R."/>
        </authorList>
    </citation>
    <scope>NUCLEOTIDE SEQUENCE [LARGE SCALE GENOMIC DNA]</scope>
    <source>
        <strain evidence="2 3">JC819</strain>
    </source>
</reference>
<keyword evidence="3" id="KW-1185">Reference proteome</keyword>
<organism evidence="2 3">
    <name type="scientific">Roseiconus lacunae</name>
    <dbReference type="NCBI Taxonomy" id="2605694"/>
    <lineage>
        <taxon>Bacteria</taxon>
        <taxon>Pseudomonadati</taxon>
        <taxon>Planctomycetota</taxon>
        <taxon>Planctomycetia</taxon>
        <taxon>Pirellulales</taxon>
        <taxon>Pirellulaceae</taxon>
        <taxon>Roseiconus</taxon>
    </lineage>
</organism>
<comment type="caution">
    <text evidence="2">The sequence shown here is derived from an EMBL/GenBank/DDBJ whole genome shotgun (WGS) entry which is preliminary data.</text>
</comment>
<dbReference type="EMBL" id="JASZZN010000007">
    <property type="protein sequence ID" value="MDM4015944.1"/>
    <property type="molecule type" value="Genomic_DNA"/>
</dbReference>
<evidence type="ECO:0000313" key="3">
    <source>
        <dbReference type="Proteomes" id="UP001239462"/>
    </source>
</evidence>
<feature type="region of interest" description="Disordered" evidence="1">
    <location>
        <begin position="102"/>
        <end position="132"/>
    </location>
</feature>
<sequence length="132" mass="14503">MPHFRTPAEAQAWAHDQTAPLAAAAVRLRMIHERPTHLINPATGTVEQIDDGIPAAVRETLAKLAELIADINRRAVEQLATMPPPPPNPRREINSLLIGEMFRRREEGGGAEEEPITPRRGWAVPRGSSRSG</sequence>
<proteinExistence type="predicted"/>
<evidence type="ECO:0000313" key="2">
    <source>
        <dbReference type="EMBL" id="MDM4015944.1"/>
    </source>
</evidence>
<protein>
    <submittedName>
        <fullName evidence="2">Uncharacterized protein</fullName>
    </submittedName>
</protein>
<accession>A0ABT7PHG4</accession>